<evidence type="ECO:0000313" key="3">
    <source>
        <dbReference type="EMBL" id="KAG2213953.1"/>
    </source>
</evidence>
<dbReference type="Proteomes" id="UP000603453">
    <property type="component" value="Unassembled WGS sequence"/>
</dbReference>
<feature type="transmembrane region" description="Helical" evidence="2">
    <location>
        <begin position="211"/>
        <end position="233"/>
    </location>
</feature>
<evidence type="ECO:0000313" key="4">
    <source>
        <dbReference type="Proteomes" id="UP000603453"/>
    </source>
</evidence>
<keyword evidence="2" id="KW-1133">Transmembrane helix</keyword>
<feature type="transmembrane region" description="Helical" evidence="2">
    <location>
        <begin position="162"/>
        <end position="181"/>
    </location>
</feature>
<feature type="compositionally biased region" description="Low complexity" evidence="1">
    <location>
        <begin position="276"/>
        <end position="291"/>
    </location>
</feature>
<protein>
    <submittedName>
        <fullName evidence="3">Uncharacterized protein</fullName>
    </submittedName>
</protein>
<sequence>MYMYIYICIVGGLLIYRVAYKQMSIFDYSRSPRHFARPRPIESLLFFGTIFNFLRAIDAALIVTDALSNKIFRAFFYELPWQFGICAFTCYLYGIAHTVSHSSKVIQNNWFKSLILIDISCTAMLILPFISNNICSIAAAIYAERGDLVKAKIFTDTLYFFWTFYCFILASWIVFAGLRLLKILRHHLDNQHDPEGSTVHKIKNGLFKVKMIMSISVTSLLVFSFVKCIYGIFRVKLLLHSEFNLALACIWTFDGTLASMLVVVSLLITPKALSPLDSSSGELESSSQSDFSRGRLSNNTKGGFSRSRDTISKNGFRGREVLVPESPYHGEYPANFNQSGVSEAHLIPLSQDIKS</sequence>
<keyword evidence="2" id="KW-0472">Membrane</keyword>
<evidence type="ECO:0000256" key="2">
    <source>
        <dbReference type="SAM" id="Phobius"/>
    </source>
</evidence>
<dbReference type="AlphaFoldDB" id="A0A8H7VEX4"/>
<feature type="transmembrane region" description="Helical" evidence="2">
    <location>
        <begin position="6"/>
        <end position="23"/>
    </location>
</feature>
<keyword evidence="2" id="KW-0812">Transmembrane</keyword>
<accession>A0A8H7VEX4</accession>
<organism evidence="3 4">
    <name type="scientific">Mucor saturninus</name>
    <dbReference type="NCBI Taxonomy" id="64648"/>
    <lineage>
        <taxon>Eukaryota</taxon>
        <taxon>Fungi</taxon>
        <taxon>Fungi incertae sedis</taxon>
        <taxon>Mucoromycota</taxon>
        <taxon>Mucoromycotina</taxon>
        <taxon>Mucoromycetes</taxon>
        <taxon>Mucorales</taxon>
        <taxon>Mucorineae</taxon>
        <taxon>Mucoraceae</taxon>
        <taxon>Mucor</taxon>
    </lineage>
</organism>
<comment type="caution">
    <text evidence="3">The sequence shown here is derived from an EMBL/GenBank/DDBJ whole genome shotgun (WGS) entry which is preliminary data.</text>
</comment>
<reference evidence="3" key="1">
    <citation type="submission" date="2020-12" db="EMBL/GenBank/DDBJ databases">
        <title>Metabolic potential, ecology and presence of endohyphal bacteria is reflected in genomic diversity of Mucoromycotina.</title>
        <authorList>
            <person name="Muszewska A."/>
            <person name="Okrasinska A."/>
            <person name="Steczkiewicz K."/>
            <person name="Drgas O."/>
            <person name="Orlowska M."/>
            <person name="Perlinska-Lenart U."/>
            <person name="Aleksandrzak-Piekarczyk T."/>
            <person name="Szatraj K."/>
            <person name="Zielenkiewicz U."/>
            <person name="Pilsyk S."/>
            <person name="Malc E."/>
            <person name="Mieczkowski P."/>
            <person name="Kruszewska J.S."/>
            <person name="Biernat P."/>
            <person name="Pawlowska J."/>
        </authorList>
    </citation>
    <scope>NUCLEOTIDE SEQUENCE</scope>
    <source>
        <strain evidence="3">WA0000017839</strain>
    </source>
</reference>
<dbReference type="OrthoDB" id="2405215at2759"/>
<proteinExistence type="predicted"/>
<evidence type="ECO:0000256" key="1">
    <source>
        <dbReference type="SAM" id="MobiDB-lite"/>
    </source>
</evidence>
<feature type="transmembrane region" description="Helical" evidence="2">
    <location>
        <begin position="75"/>
        <end position="94"/>
    </location>
</feature>
<gene>
    <name evidence="3" type="ORF">INT47_001222</name>
</gene>
<feature type="compositionally biased region" description="Basic and acidic residues" evidence="1">
    <location>
        <begin position="306"/>
        <end position="318"/>
    </location>
</feature>
<name>A0A8H7VEX4_9FUNG</name>
<feature type="transmembrane region" description="Helical" evidence="2">
    <location>
        <begin position="245"/>
        <end position="268"/>
    </location>
</feature>
<feature type="transmembrane region" description="Helical" evidence="2">
    <location>
        <begin position="115"/>
        <end position="142"/>
    </location>
</feature>
<dbReference type="EMBL" id="JAEPRD010000002">
    <property type="protein sequence ID" value="KAG2213953.1"/>
    <property type="molecule type" value="Genomic_DNA"/>
</dbReference>
<feature type="transmembrane region" description="Helical" evidence="2">
    <location>
        <begin position="44"/>
        <end position="63"/>
    </location>
</feature>
<keyword evidence="4" id="KW-1185">Reference proteome</keyword>
<feature type="region of interest" description="Disordered" evidence="1">
    <location>
        <begin position="276"/>
        <end position="318"/>
    </location>
</feature>